<reference evidence="1" key="1">
    <citation type="journal article" date="2020" name="Nature">
        <title>Giant virus diversity and host interactions through global metagenomics.</title>
        <authorList>
            <person name="Schulz F."/>
            <person name="Roux S."/>
            <person name="Paez-Espino D."/>
            <person name="Jungbluth S."/>
            <person name="Walsh D.A."/>
            <person name="Denef V.J."/>
            <person name="McMahon K.D."/>
            <person name="Konstantinidis K.T."/>
            <person name="Eloe-Fadrosh E.A."/>
            <person name="Kyrpides N.C."/>
            <person name="Woyke T."/>
        </authorList>
    </citation>
    <scope>NUCLEOTIDE SEQUENCE</scope>
    <source>
        <strain evidence="1">GVMAG-S-ERX556101-89</strain>
    </source>
</reference>
<protein>
    <submittedName>
        <fullName evidence="1">Uncharacterized protein</fullName>
    </submittedName>
</protein>
<sequence>MQVQTPPVLSVLNKILSSPCPNCHEKINSMKRIVNKNEGYICLGCECSFLVELHQPNTDNWWSCDCGNCNNDNLERGYLYVCFECEVDIKAEHTGRNLNTPFKCDKCSNDMILFDFQY</sequence>
<organism evidence="1">
    <name type="scientific">viral metagenome</name>
    <dbReference type="NCBI Taxonomy" id="1070528"/>
    <lineage>
        <taxon>unclassified sequences</taxon>
        <taxon>metagenomes</taxon>
        <taxon>organismal metagenomes</taxon>
    </lineage>
</organism>
<dbReference type="EMBL" id="MN738829">
    <property type="protein sequence ID" value="QHT38305.1"/>
    <property type="molecule type" value="Genomic_DNA"/>
</dbReference>
<accession>A0A6C0FH89</accession>
<proteinExistence type="predicted"/>
<evidence type="ECO:0000313" key="1">
    <source>
        <dbReference type="EMBL" id="QHT38305.1"/>
    </source>
</evidence>
<name>A0A6C0FH89_9ZZZZ</name>
<dbReference type="AlphaFoldDB" id="A0A6C0FH89"/>